<dbReference type="EMBL" id="JAAOCD010000002">
    <property type="protein sequence ID" value="NHK97918.1"/>
    <property type="molecule type" value="Genomic_DNA"/>
</dbReference>
<organism evidence="3 4">
    <name type="scientific">Rubrivivax benzoatilyticus</name>
    <dbReference type="NCBI Taxonomy" id="316997"/>
    <lineage>
        <taxon>Bacteria</taxon>
        <taxon>Pseudomonadati</taxon>
        <taxon>Pseudomonadota</taxon>
        <taxon>Betaproteobacteria</taxon>
        <taxon>Burkholderiales</taxon>
        <taxon>Sphaerotilaceae</taxon>
        <taxon>Rubrivivax</taxon>
    </lineage>
</organism>
<reference evidence="3 4" key="1">
    <citation type="submission" date="2020-03" db="EMBL/GenBank/DDBJ databases">
        <title>Rubrivivax benzoatilyticus JA2 (sequenced after 10 years sub-culturing).</title>
        <authorList>
            <person name="Gupta D."/>
            <person name="Chintalapati S."/>
            <person name="Chintalapati V.R."/>
        </authorList>
    </citation>
    <scope>NUCLEOTIDE SEQUENCE [LARGE SCALE GENOMIC DNA]</scope>
    <source>
        <strain evidence="3 4">JA2-Mal</strain>
    </source>
</reference>
<dbReference type="InterPro" id="IPR001296">
    <property type="entry name" value="Glyco_trans_1"/>
</dbReference>
<dbReference type="SUPFAM" id="SSF53756">
    <property type="entry name" value="UDP-Glycosyltransferase/glycogen phosphorylase"/>
    <property type="match status" value="1"/>
</dbReference>
<dbReference type="CDD" id="cd03809">
    <property type="entry name" value="GT4_MtfB-like"/>
    <property type="match status" value="1"/>
</dbReference>
<evidence type="ECO:0000256" key="1">
    <source>
        <dbReference type="ARBA" id="ARBA00022679"/>
    </source>
</evidence>
<comment type="caution">
    <text evidence="3">The sequence shown here is derived from an EMBL/GenBank/DDBJ whole genome shotgun (WGS) entry which is preliminary data.</text>
</comment>
<gene>
    <name evidence="3" type="ORF">G7087_05975</name>
</gene>
<name>A0ABX0HWJ1_9BURK</name>
<dbReference type="Pfam" id="PF00534">
    <property type="entry name" value="Glycos_transf_1"/>
    <property type="match status" value="1"/>
</dbReference>
<dbReference type="PANTHER" id="PTHR46401:SF2">
    <property type="entry name" value="GLYCOSYLTRANSFERASE WBBK-RELATED"/>
    <property type="match status" value="1"/>
</dbReference>
<proteinExistence type="predicted"/>
<keyword evidence="1" id="KW-0808">Transferase</keyword>
<evidence type="ECO:0000313" key="4">
    <source>
        <dbReference type="Proteomes" id="UP000802098"/>
    </source>
</evidence>
<evidence type="ECO:0000313" key="3">
    <source>
        <dbReference type="EMBL" id="NHK97918.1"/>
    </source>
</evidence>
<evidence type="ECO:0000259" key="2">
    <source>
        <dbReference type="Pfam" id="PF00534"/>
    </source>
</evidence>
<accession>A0ABX0HWJ1</accession>
<feature type="domain" description="Glycosyl transferase family 1" evidence="2">
    <location>
        <begin position="192"/>
        <end position="341"/>
    </location>
</feature>
<dbReference type="RefSeq" id="WP_138938800.1">
    <property type="nucleotide sequence ID" value="NZ_JAAOCD010000002.1"/>
</dbReference>
<dbReference type="PANTHER" id="PTHR46401">
    <property type="entry name" value="GLYCOSYLTRANSFERASE WBBK-RELATED"/>
    <property type="match status" value="1"/>
</dbReference>
<protein>
    <submittedName>
        <fullName evidence="3">Glycosyltransferase family 4 protein</fullName>
    </submittedName>
</protein>
<keyword evidence="4" id="KW-1185">Reference proteome</keyword>
<sequence length="369" mass="39630">MSEPGADREARVVYVNGKFVAQRTTGVQRVATALLQALDTRVPAGRFVLLCPPGGDAPVLHNIAVRRVGPRGLALHLWEQAVLPWAARDGWLLSLAGAAPAFARRHLAMLHDAAVFDCPWAYRPAFVRWYRWLFRRLGRRAVALLTVSEFSRQRLQAVLQPAAPIFVVRNGADHLQDVVPDASVLARLGVAGRPFVLAVGSSNPSKNLPALARAHALLGPDAPPLVVAGGRRDRVFGDVHWPDTPGLVLAGPMNDAELVALYRAATLMAFPSLYEGFGLPPLEAMQHGCPVIVAPIPALLETCGSAAACFDGTDPQAIARGLRTLLDDPARRRVLAQQGREHAATRRWDAAAGELLDVLLVTGAVPELS</sequence>
<dbReference type="Gene3D" id="3.40.50.2000">
    <property type="entry name" value="Glycogen Phosphorylase B"/>
    <property type="match status" value="2"/>
</dbReference>
<dbReference type="Proteomes" id="UP000802098">
    <property type="component" value="Unassembled WGS sequence"/>
</dbReference>